<proteinExistence type="predicted"/>
<dbReference type="EMBL" id="CP115668">
    <property type="protein sequence ID" value="WCC79386.1"/>
    <property type="molecule type" value="Genomic_DNA"/>
</dbReference>
<dbReference type="SUPFAM" id="SSF158997">
    <property type="entry name" value="Trm112p-like"/>
    <property type="match status" value="1"/>
</dbReference>
<name>A0ABY7QWE1_9ACTN</name>
<accession>A0ABY7QWE1</accession>
<protein>
    <submittedName>
        <fullName evidence="1">Uncharacterized protein</fullName>
    </submittedName>
</protein>
<evidence type="ECO:0000313" key="1">
    <source>
        <dbReference type="EMBL" id="WCC79386.1"/>
    </source>
</evidence>
<dbReference type="InterPro" id="IPR005651">
    <property type="entry name" value="Trm112-like"/>
</dbReference>
<reference evidence="1 2" key="2">
    <citation type="submission" date="2023-06" db="EMBL/GenBank/DDBJ databases">
        <title>The Gram-positive Non-spore-bearing Anaerobic Bacilli of Human Feces.</title>
        <authorList>
            <person name="Eggerth A.H."/>
        </authorList>
    </citation>
    <scope>NUCLEOTIDE SEQUENCE [LARGE SCALE GENOMIC DNA]</scope>
    <source>
        <strain evidence="1 2">CBA3108</strain>
    </source>
</reference>
<evidence type="ECO:0000313" key="2">
    <source>
        <dbReference type="Proteomes" id="UP001212097"/>
    </source>
</evidence>
<dbReference type="Pfam" id="PF03966">
    <property type="entry name" value="Trm112p"/>
    <property type="match status" value="1"/>
</dbReference>
<dbReference type="Proteomes" id="UP001212097">
    <property type="component" value="Chromosome"/>
</dbReference>
<keyword evidence="2" id="KW-1185">Reference proteome</keyword>
<dbReference type="Gene3D" id="2.20.25.10">
    <property type="match status" value="1"/>
</dbReference>
<sequence length="92" mass="9797">MPDLPLASEALDLSPAFLEVAACPACHSRFALNFDHGELVCSSPSCGLVFVVRDGVPDLRLDAARRGGVAQDTDAQDTEAFDVTARHEMGPR</sequence>
<dbReference type="RefSeq" id="WP_271417587.1">
    <property type="nucleotide sequence ID" value="NZ_CP115668.1"/>
</dbReference>
<organism evidence="1 2">
    <name type="scientific">Cutibacterium equinum</name>
    <dbReference type="NCBI Taxonomy" id="3016342"/>
    <lineage>
        <taxon>Bacteria</taxon>
        <taxon>Bacillati</taxon>
        <taxon>Actinomycetota</taxon>
        <taxon>Actinomycetes</taxon>
        <taxon>Propionibacteriales</taxon>
        <taxon>Propionibacteriaceae</taxon>
        <taxon>Cutibacterium</taxon>
    </lineage>
</organism>
<gene>
    <name evidence="1" type="ORF">O6R08_07605</name>
</gene>
<reference evidence="1 2" key="1">
    <citation type="submission" date="2023-01" db="EMBL/GenBank/DDBJ databases">
        <authorList>
            <person name="Lee S.H."/>
            <person name="Jung H.S."/>
            <person name="Yun J.U."/>
        </authorList>
    </citation>
    <scope>NUCLEOTIDE SEQUENCE [LARGE SCALE GENOMIC DNA]</scope>
    <source>
        <strain evidence="1 2">CBA3108</strain>
    </source>
</reference>